<keyword evidence="2" id="KW-0520">NAD</keyword>
<dbReference type="GO" id="GO:0016618">
    <property type="term" value="F:hydroxypyruvate reductase [NAD(P)H] activity"/>
    <property type="evidence" value="ECO:0007669"/>
    <property type="project" value="TreeGrafter"/>
</dbReference>
<dbReference type="RefSeq" id="WP_069961481.1">
    <property type="nucleotide sequence ID" value="NZ_CP016094.1"/>
</dbReference>
<organism evidence="4 5">
    <name type="scientific">Lacunisphaera limnophila</name>
    <dbReference type="NCBI Taxonomy" id="1838286"/>
    <lineage>
        <taxon>Bacteria</taxon>
        <taxon>Pseudomonadati</taxon>
        <taxon>Verrucomicrobiota</taxon>
        <taxon>Opitutia</taxon>
        <taxon>Opitutales</taxon>
        <taxon>Opitutaceae</taxon>
        <taxon>Lacunisphaera</taxon>
    </lineage>
</organism>
<dbReference type="KEGG" id="obg:Verru16b_01264"/>
<sequence length="334" mass="36245">MPRPVAILASLTAEELRDFLPEPLLGQARAVTPRFTVWDPTGQSAADFASALAAADPEVLLACWKTPPLPPVLPPRLRYVCYLCGSVRRLVRRDQLEAGLVVTNWGGSISRVVAEWALFHILACLRRAPHWTIAMHTEGAWKNGGTETASLFGRRIGLHGYGQIARELVQLLRPFHVTITSFAPDVTPEVEAAHGIRRAASLESLFAENDIIVELAPLNPSTAGLVQEKHLRLIRPGGVFVNVGRGAVVDEAALLRVAQEGRIMVGLDVYGVEPLPADSPFRGLRNVSLTPHIAGPTTDRRCDAGAFAVENLVAYAEDRPLRAVITPTVYDTST</sequence>
<keyword evidence="1 4" id="KW-0560">Oxidoreductase</keyword>
<dbReference type="GO" id="GO:0004617">
    <property type="term" value="F:phosphoglycerate dehydrogenase activity"/>
    <property type="evidence" value="ECO:0007669"/>
    <property type="project" value="UniProtKB-EC"/>
</dbReference>
<dbReference type="Pfam" id="PF02826">
    <property type="entry name" value="2-Hacid_dh_C"/>
    <property type="match status" value="1"/>
</dbReference>
<dbReference type="Gene3D" id="3.40.50.720">
    <property type="entry name" value="NAD(P)-binding Rossmann-like Domain"/>
    <property type="match status" value="2"/>
</dbReference>
<evidence type="ECO:0000313" key="5">
    <source>
        <dbReference type="Proteomes" id="UP000095228"/>
    </source>
</evidence>
<dbReference type="AlphaFoldDB" id="A0A1D8ATI6"/>
<keyword evidence="5" id="KW-1185">Reference proteome</keyword>
<evidence type="ECO:0000256" key="2">
    <source>
        <dbReference type="ARBA" id="ARBA00023027"/>
    </source>
</evidence>
<dbReference type="GO" id="GO:0005829">
    <property type="term" value="C:cytosol"/>
    <property type="evidence" value="ECO:0007669"/>
    <property type="project" value="TreeGrafter"/>
</dbReference>
<dbReference type="PANTHER" id="PTHR10996:SF178">
    <property type="entry name" value="2-HYDROXYACID DEHYDROGENASE YGL185C-RELATED"/>
    <property type="match status" value="1"/>
</dbReference>
<dbReference type="GO" id="GO:0051287">
    <property type="term" value="F:NAD binding"/>
    <property type="evidence" value="ECO:0007669"/>
    <property type="project" value="InterPro"/>
</dbReference>
<protein>
    <submittedName>
        <fullName evidence="4">D-3-phosphoglycerate dehydrogenase</fullName>
        <ecNumber evidence="4">1.1.1.95</ecNumber>
    </submittedName>
</protein>
<dbReference type="InterPro" id="IPR050223">
    <property type="entry name" value="D-isomer_2-hydroxyacid_DH"/>
</dbReference>
<evidence type="ECO:0000313" key="4">
    <source>
        <dbReference type="EMBL" id="AOS44203.1"/>
    </source>
</evidence>
<dbReference type="SUPFAM" id="SSF51735">
    <property type="entry name" value="NAD(P)-binding Rossmann-fold domains"/>
    <property type="match status" value="1"/>
</dbReference>
<feature type="domain" description="D-isomer specific 2-hydroxyacid dehydrogenase NAD-binding" evidence="3">
    <location>
        <begin position="119"/>
        <end position="294"/>
    </location>
</feature>
<name>A0A1D8ATI6_9BACT</name>
<reference evidence="4 5" key="1">
    <citation type="submission" date="2016-06" db="EMBL/GenBank/DDBJ databases">
        <title>Three novel species with peptidoglycan cell walls form the new genus Lacunisphaera gen. nov. in the family Opitutaceae of the verrucomicrobial subdivision 4.</title>
        <authorList>
            <person name="Rast P."/>
            <person name="Gloeckner I."/>
            <person name="Jogler M."/>
            <person name="Boedeker C."/>
            <person name="Jeske O."/>
            <person name="Wiegand S."/>
            <person name="Reinhardt R."/>
            <person name="Schumann P."/>
            <person name="Rohde M."/>
            <person name="Spring S."/>
            <person name="Gloeckner F.O."/>
            <person name="Jogler C."/>
        </authorList>
    </citation>
    <scope>NUCLEOTIDE SEQUENCE [LARGE SCALE GENOMIC DNA]</scope>
    <source>
        <strain evidence="4 5">IG16b</strain>
    </source>
</reference>
<evidence type="ECO:0000256" key="1">
    <source>
        <dbReference type="ARBA" id="ARBA00023002"/>
    </source>
</evidence>
<evidence type="ECO:0000259" key="3">
    <source>
        <dbReference type="Pfam" id="PF02826"/>
    </source>
</evidence>
<dbReference type="OrthoDB" id="189925at2"/>
<proteinExistence type="predicted"/>
<dbReference type="EC" id="1.1.1.95" evidence="4"/>
<dbReference type="STRING" id="1838286.Verru16b_01264"/>
<dbReference type="EMBL" id="CP016094">
    <property type="protein sequence ID" value="AOS44203.1"/>
    <property type="molecule type" value="Genomic_DNA"/>
</dbReference>
<accession>A0A1D8ATI6</accession>
<dbReference type="InterPro" id="IPR036291">
    <property type="entry name" value="NAD(P)-bd_dom_sf"/>
</dbReference>
<dbReference type="GO" id="GO:0030267">
    <property type="term" value="F:glyoxylate reductase (NADPH) activity"/>
    <property type="evidence" value="ECO:0007669"/>
    <property type="project" value="TreeGrafter"/>
</dbReference>
<gene>
    <name evidence="4" type="primary">serA_1</name>
    <name evidence="4" type="ORF">Verru16b_01264</name>
</gene>
<dbReference type="Proteomes" id="UP000095228">
    <property type="component" value="Chromosome"/>
</dbReference>
<dbReference type="PANTHER" id="PTHR10996">
    <property type="entry name" value="2-HYDROXYACID DEHYDROGENASE-RELATED"/>
    <property type="match status" value="1"/>
</dbReference>
<dbReference type="InterPro" id="IPR006140">
    <property type="entry name" value="D-isomer_DH_NAD-bd"/>
</dbReference>